<dbReference type="Pfam" id="PF01746">
    <property type="entry name" value="tRNA_m1G_MT"/>
    <property type="match status" value="1"/>
</dbReference>
<evidence type="ECO:0000256" key="6">
    <source>
        <dbReference type="ARBA" id="ARBA00014679"/>
    </source>
</evidence>
<keyword evidence="7 15" id="KW-0963">Cytoplasm</keyword>
<evidence type="ECO:0000256" key="13">
    <source>
        <dbReference type="ARBA" id="ARBA00033392"/>
    </source>
</evidence>
<dbReference type="Gene3D" id="1.10.1270.20">
    <property type="entry name" value="tRNA(m1g37)methyltransferase, domain 2"/>
    <property type="match status" value="1"/>
</dbReference>
<feature type="binding site" evidence="15">
    <location>
        <position position="117"/>
    </location>
    <ligand>
        <name>S-adenosyl-L-methionine</name>
        <dbReference type="ChEBI" id="CHEBI:59789"/>
    </ligand>
</feature>
<keyword evidence="8 15" id="KW-0489">Methyltransferase</keyword>
<evidence type="ECO:0000313" key="20">
    <source>
        <dbReference type="Proteomes" id="UP001277761"/>
    </source>
</evidence>
<dbReference type="GO" id="GO:0052906">
    <property type="term" value="F:tRNA (guanine(37)-N1)-methyltransferase activity"/>
    <property type="evidence" value="ECO:0007669"/>
    <property type="project" value="UniProtKB-EC"/>
</dbReference>
<keyword evidence="10 15" id="KW-0949">S-adenosyl-L-methionine</keyword>
<dbReference type="PANTHER" id="PTHR46417:SF1">
    <property type="entry name" value="TRNA (GUANINE-N(1)-)-METHYLTRANSFERASE"/>
    <property type="match status" value="1"/>
</dbReference>
<dbReference type="RefSeq" id="WP_319952584.1">
    <property type="nucleotide sequence ID" value="NZ_JAXAVX010000001.1"/>
</dbReference>
<evidence type="ECO:0000256" key="11">
    <source>
        <dbReference type="ARBA" id="ARBA00022694"/>
    </source>
</evidence>
<sequence>MQVDVLTLFPEWFDWYRDQRHVRNALAAGHELRTFNPRDHTVLSGRQVDDTPFGGGAGMVLRVDVMERALRGIYGEDPVDLRTHRRVVALTPGGRVLDDALVDELAAEPDGITLLCGRYEGFDERILEHFCTDAVSIGQYVLAGGELAAMVVADVVLRKLPGTLGHEDSAVEESFSAALEGDPEYPHYTRPAKHRGWAVPDVLLSGHHEQIRRWRRERSRERGDAGLRLDRADVAPPGPPDPSGER</sequence>
<evidence type="ECO:0000313" key="19">
    <source>
        <dbReference type="EMBL" id="MDX8150436.1"/>
    </source>
</evidence>
<evidence type="ECO:0000256" key="14">
    <source>
        <dbReference type="ARBA" id="ARBA00047783"/>
    </source>
</evidence>
<dbReference type="NCBIfam" id="TIGR00088">
    <property type="entry name" value="trmD"/>
    <property type="match status" value="1"/>
</dbReference>
<evidence type="ECO:0000256" key="7">
    <source>
        <dbReference type="ARBA" id="ARBA00022490"/>
    </source>
</evidence>
<evidence type="ECO:0000256" key="5">
    <source>
        <dbReference type="ARBA" id="ARBA00012807"/>
    </source>
</evidence>
<evidence type="ECO:0000256" key="9">
    <source>
        <dbReference type="ARBA" id="ARBA00022679"/>
    </source>
</evidence>
<organism evidence="19 20">
    <name type="scientific">Patulibacter brassicae</name>
    <dbReference type="NCBI Taxonomy" id="1705717"/>
    <lineage>
        <taxon>Bacteria</taxon>
        <taxon>Bacillati</taxon>
        <taxon>Actinomycetota</taxon>
        <taxon>Thermoleophilia</taxon>
        <taxon>Solirubrobacterales</taxon>
        <taxon>Patulibacteraceae</taxon>
        <taxon>Patulibacter</taxon>
    </lineage>
</organism>
<protein>
    <recommendedName>
        <fullName evidence="6 15">tRNA (guanine-N(1)-)-methyltransferase</fullName>
        <ecNumber evidence="5 15">2.1.1.228</ecNumber>
    </recommendedName>
    <alternativeName>
        <fullName evidence="12 15">M1G-methyltransferase</fullName>
    </alternativeName>
    <alternativeName>
        <fullName evidence="13 15">tRNA [GM37] methyltransferase</fullName>
    </alternativeName>
</protein>
<dbReference type="EMBL" id="JAXAVX010000001">
    <property type="protein sequence ID" value="MDX8150436.1"/>
    <property type="molecule type" value="Genomic_DNA"/>
</dbReference>
<dbReference type="InterPro" id="IPR016009">
    <property type="entry name" value="tRNA_MeTrfase_TRMD/TRM10"/>
</dbReference>
<comment type="caution">
    <text evidence="15">Lacks conserved residue(s) required for the propagation of feature annotation.</text>
</comment>
<dbReference type="GO" id="GO:0032259">
    <property type="term" value="P:methylation"/>
    <property type="evidence" value="ECO:0007669"/>
    <property type="project" value="UniProtKB-KW"/>
</dbReference>
<keyword evidence="11 15" id="KW-0819">tRNA processing</keyword>
<comment type="similarity">
    <text evidence="3 15 16">Belongs to the RNA methyltransferase TrmD family.</text>
</comment>
<evidence type="ECO:0000256" key="8">
    <source>
        <dbReference type="ARBA" id="ARBA00022603"/>
    </source>
</evidence>
<dbReference type="Gene3D" id="3.40.1280.10">
    <property type="match status" value="1"/>
</dbReference>
<feature type="compositionally biased region" description="Pro residues" evidence="17">
    <location>
        <begin position="236"/>
        <end position="246"/>
    </location>
</feature>
<comment type="caution">
    <text evidence="19">The sequence shown here is derived from an EMBL/GenBank/DDBJ whole genome shotgun (WGS) entry which is preliminary data.</text>
</comment>
<proteinExistence type="inferred from homology"/>
<reference evidence="19 20" key="1">
    <citation type="submission" date="2023-11" db="EMBL/GenBank/DDBJ databases">
        <authorList>
            <person name="Xu M."/>
            <person name="Jiang T."/>
        </authorList>
    </citation>
    <scope>NUCLEOTIDE SEQUENCE [LARGE SCALE GENOMIC DNA]</scope>
    <source>
        <strain evidence="19 20">SD</strain>
    </source>
</reference>
<comment type="catalytic activity">
    <reaction evidence="14 15 16">
        <text>guanosine(37) in tRNA + S-adenosyl-L-methionine = N(1)-methylguanosine(37) in tRNA + S-adenosyl-L-homocysteine + H(+)</text>
        <dbReference type="Rhea" id="RHEA:36899"/>
        <dbReference type="Rhea" id="RHEA-COMP:10145"/>
        <dbReference type="Rhea" id="RHEA-COMP:10147"/>
        <dbReference type="ChEBI" id="CHEBI:15378"/>
        <dbReference type="ChEBI" id="CHEBI:57856"/>
        <dbReference type="ChEBI" id="CHEBI:59789"/>
        <dbReference type="ChEBI" id="CHEBI:73542"/>
        <dbReference type="ChEBI" id="CHEBI:74269"/>
        <dbReference type="EC" id="2.1.1.228"/>
    </reaction>
</comment>
<dbReference type="Proteomes" id="UP001277761">
    <property type="component" value="Unassembled WGS sequence"/>
</dbReference>
<keyword evidence="9 15" id="KW-0808">Transferase</keyword>
<dbReference type="InterPro" id="IPR023148">
    <property type="entry name" value="tRNA_m1G_MeTrfase_C_sf"/>
</dbReference>
<dbReference type="InterPro" id="IPR029026">
    <property type="entry name" value="tRNA_m1G_MTases_N"/>
</dbReference>
<dbReference type="InterPro" id="IPR002649">
    <property type="entry name" value="tRNA_m1G_MeTrfase_TrmD"/>
</dbReference>
<evidence type="ECO:0000256" key="17">
    <source>
        <dbReference type="SAM" id="MobiDB-lite"/>
    </source>
</evidence>
<evidence type="ECO:0000256" key="1">
    <source>
        <dbReference type="ARBA" id="ARBA00002634"/>
    </source>
</evidence>
<comment type="subcellular location">
    <subcellularLocation>
        <location evidence="2 15 16">Cytoplasm</location>
    </subcellularLocation>
</comment>
<evidence type="ECO:0000256" key="3">
    <source>
        <dbReference type="ARBA" id="ARBA00007630"/>
    </source>
</evidence>
<dbReference type="EC" id="2.1.1.228" evidence="5 15"/>
<gene>
    <name evidence="15 19" type="primary">trmD</name>
    <name evidence="19" type="ORF">SK069_02430</name>
</gene>
<dbReference type="SUPFAM" id="SSF75217">
    <property type="entry name" value="alpha/beta knot"/>
    <property type="match status" value="1"/>
</dbReference>
<comment type="function">
    <text evidence="1 15 16">Specifically methylates guanosine-37 in various tRNAs.</text>
</comment>
<evidence type="ECO:0000256" key="10">
    <source>
        <dbReference type="ARBA" id="ARBA00022691"/>
    </source>
</evidence>
<keyword evidence="20" id="KW-1185">Reference proteome</keyword>
<dbReference type="NCBIfam" id="NF000648">
    <property type="entry name" value="PRK00026.1"/>
    <property type="match status" value="1"/>
</dbReference>
<comment type="subunit">
    <text evidence="4 15 16">Homodimer.</text>
</comment>
<feature type="region of interest" description="Disordered" evidence="17">
    <location>
        <begin position="213"/>
        <end position="246"/>
    </location>
</feature>
<evidence type="ECO:0000256" key="2">
    <source>
        <dbReference type="ARBA" id="ARBA00004496"/>
    </source>
</evidence>
<dbReference type="InterPro" id="IPR029028">
    <property type="entry name" value="Alpha/beta_knot_MTases"/>
</dbReference>
<evidence type="ECO:0000256" key="16">
    <source>
        <dbReference type="RuleBase" id="RU003464"/>
    </source>
</evidence>
<evidence type="ECO:0000259" key="18">
    <source>
        <dbReference type="Pfam" id="PF01746"/>
    </source>
</evidence>
<evidence type="ECO:0000256" key="4">
    <source>
        <dbReference type="ARBA" id="ARBA00011738"/>
    </source>
</evidence>
<name>A0ABU4VHM5_9ACTN</name>
<feature type="domain" description="tRNA methyltransferase TRMD/TRM10-type" evidence="18">
    <location>
        <begin position="1"/>
        <end position="223"/>
    </location>
</feature>
<evidence type="ECO:0000256" key="12">
    <source>
        <dbReference type="ARBA" id="ARBA00029736"/>
    </source>
</evidence>
<feature type="compositionally biased region" description="Basic and acidic residues" evidence="17">
    <location>
        <begin position="213"/>
        <end position="233"/>
    </location>
</feature>
<dbReference type="HAMAP" id="MF_00605">
    <property type="entry name" value="TrmD"/>
    <property type="match status" value="1"/>
</dbReference>
<accession>A0ABU4VHM5</accession>
<dbReference type="PANTHER" id="PTHR46417">
    <property type="entry name" value="TRNA (GUANINE-N(1)-)-METHYLTRANSFERASE"/>
    <property type="match status" value="1"/>
</dbReference>
<dbReference type="PIRSF" id="PIRSF000386">
    <property type="entry name" value="tRNA_mtase"/>
    <property type="match status" value="1"/>
</dbReference>
<evidence type="ECO:0000256" key="15">
    <source>
        <dbReference type="HAMAP-Rule" id="MF_00605"/>
    </source>
</evidence>